<protein>
    <submittedName>
        <fullName evidence="2">Uncharacterized protein</fullName>
    </submittedName>
</protein>
<dbReference type="EMBL" id="AP012204">
    <property type="protein sequence ID" value="BAK37758.1"/>
    <property type="molecule type" value="Genomic_DNA"/>
</dbReference>
<accession>F5XF20</accession>
<reference evidence="2 3" key="1">
    <citation type="submission" date="2011-05" db="EMBL/GenBank/DDBJ databases">
        <title>Whole genome sequence of Microlunatus phosphovorus NM-1.</title>
        <authorList>
            <person name="Hosoyama A."/>
            <person name="Sasaki K."/>
            <person name="Harada T."/>
            <person name="Igarashi R."/>
            <person name="Kawakoshi A."/>
            <person name="Sasagawa M."/>
            <person name="Fukada J."/>
            <person name="Nakamura S."/>
            <person name="Katano Y."/>
            <person name="Hanada S."/>
            <person name="Kamagata Y."/>
            <person name="Nakamura N."/>
            <person name="Yamazaki S."/>
            <person name="Fujita N."/>
        </authorList>
    </citation>
    <scope>NUCLEOTIDE SEQUENCE [LARGE SCALE GENOMIC DNA]</scope>
    <source>
        <strain evidence="3">ATCC 700054 / DSM 10555 / JCM 9379 / NBRC 101784 / NCIMB 13414 / VKM Ac-1990 / NM-1</strain>
    </source>
</reference>
<dbReference type="HOGENOM" id="CLU_2991713_0_0_11"/>
<feature type="compositionally biased region" description="Low complexity" evidence="1">
    <location>
        <begin position="8"/>
        <end position="22"/>
    </location>
</feature>
<evidence type="ECO:0000313" key="2">
    <source>
        <dbReference type="EMBL" id="BAK37758.1"/>
    </source>
</evidence>
<evidence type="ECO:0000256" key="1">
    <source>
        <dbReference type="SAM" id="MobiDB-lite"/>
    </source>
</evidence>
<keyword evidence="3" id="KW-1185">Reference proteome</keyword>
<feature type="region of interest" description="Disordered" evidence="1">
    <location>
        <begin position="1"/>
        <end position="57"/>
    </location>
</feature>
<dbReference type="KEGG" id="mph:MLP_47440"/>
<proteinExistence type="predicted"/>
<organism evidence="2 3">
    <name type="scientific">Microlunatus phosphovorus (strain ATCC 700054 / DSM 10555 / JCM 9379 / NBRC 101784 / NCIMB 13414 / VKM Ac-1990 / NM-1)</name>
    <dbReference type="NCBI Taxonomy" id="1032480"/>
    <lineage>
        <taxon>Bacteria</taxon>
        <taxon>Bacillati</taxon>
        <taxon>Actinomycetota</taxon>
        <taxon>Actinomycetes</taxon>
        <taxon>Propionibacteriales</taxon>
        <taxon>Propionibacteriaceae</taxon>
        <taxon>Microlunatus</taxon>
    </lineage>
</organism>
<name>F5XF20_MICPN</name>
<evidence type="ECO:0000313" key="3">
    <source>
        <dbReference type="Proteomes" id="UP000007947"/>
    </source>
</evidence>
<gene>
    <name evidence="2" type="ordered locus">MLP_47440</name>
</gene>
<dbReference type="Proteomes" id="UP000007947">
    <property type="component" value="Chromosome"/>
</dbReference>
<dbReference type="AlphaFoldDB" id="F5XF20"/>
<sequence length="57" mass="6375">MCWTRSQRTGGSRPHSSGRSPTVTLFCGRHRAGSPKSSAIASRCRQTRMRSRVINTR</sequence>